<dbReference type="GO" id="GO:0008080">
    <property type="term" value="F:N-acetyltransferase activity"/>
    <property type="evidence" value="ECO:0007669"/>
    <property type="project" value="InterPro"/>
</dbReference>
<dbReference type="Pfam" id="PF00583">
    <property type="entry name" value="Acetyltransf_1"/>
    <property type="match status" value="1"/>
</dbReference>
<dbReference type="EMBL" id="BNAV01000014">
    <property type="protein sequence ID" value="GHF81522.1"/>
    <property type="molecule type" value="Genomic_DNA"/>
</dbReference>
<dbReference type="InterPro" id="IPR016181">
    <property type="entry name" value="Acyl_CoA_acyltransferase"/>
</dbReference>
<sequence>MSEAWVSEIVVRPVRPEEHEAVGAMTVAAYQADGLLVADPEYVHELADAARRAEQGELLVAVSDEGELLGSVTIVRPGTPYSEISREGELEFRMLSTAPTARGRGVGEALTRAVLNRARELGACRVVLSSLESMTTAHRLYDRLGFERLPERDWQPVPNVWLRAYAAEL</sequence>
<organism evidence="3 4">
    <name type="scientific">Amycolatopsis bartoniae</name>
    <dbReference type="NCBI Taxonomy" id="941986"/>
    <lineage>
        <taxon>Bacteria</taxon>
        <taxon>Bacillati</taxon>
        <taxon>Actinomycetota</taxon>
        <taxon>Actinomycetes</taxon>
        <taxon>Pseudonocardiales</taxon>
        <taxon>Pseudonocardiaceae</taxon>
        <taxon>Amycolatopsis</taxon>
    </lineage>
</organism>
<reference evidence="3" key="2">
    <citation type="submission" date="2020-09" db="EMBL/GenBank/DDBJ databases">
        <authorList>
            <person name="Sun Q."/>
            <person name="Zhou Y."/>
        </authorList>
    </citation>
    <scope>NUCLEOTIDE SEQUENCE</scope>
    <source>
        <strain evidence="3">CGMCC 4.7679</strain>
    </source>
</reference>
<dbReference type="Gene3D" id="3.40.630.30">
    <property type="match status" value="1"/>
</dbReference>
<proteinExistence type="predicted"/>
<evidence type="ECO:0000313" key="3">
    <source>
        <dbReference type="EMBL" id="GHF81522.1"/>
    </source>
</evidence>
<dbReference type="CDD" id="cd04301">
    <property type="entry name" value="NAT_SF"/>
    <property type="match status" value="1"/>
</dbReference>
<dbReference type="InterPro" id="IPR050769">
    <property type="entry name" value="NAT_camello-type"/>
</dbReference>
<feature type="domain" description="N-acetyltransferase" evidence="2">
    <location>
        <begin position="9"/>
        <end position="167"/>
    </location>
</feature>
<evidence type="ECO:0000256" key="1">
    <source>
        <dbReference type="ARBA" id="ARBA00022679"/>
    </source>
</evidence>
<evidence type="ECO:0000313" key="4">
    <source>
        <dbReference type="Proteomes" id="UP000658656"/>
    </source>
</evidence>
<comment type="caution">
    <text evidence="3">The sequence shown here is derived from an EMBL/GenBank/DDBJ whole genome shotgun (WGS) entry which is preliminary data.</text>
</comment>
<dbReference type="Proteomes" id="UP000658656">
    <property type="component" value="Unassembled WGS sequence"/>
</dbReference>
<dbReference type="PROSITE" id="PS51186">
    <property type="entry name" value="GNAT"/>
    <property type="match status" value="1"/>
</dbReference>
<dbReference type="InterPro" id="IPR000182">
    <property type="entry name" value="GNAT_dom"/>
</dbReference>
<name>A0A8H9J0Y5_9PSEU</name>
<dbReference type="PANTHER" id="PTHR13947">
    <property type="entry name" value="GNAT FAMILY N-ACETYLTRANSFERASE"/>
    <property type="match status" value="1"/>
</dbReference>
<gene>
    <name evidence="3" type="ORF">GCM10017566_64680</name>
</gene>
<reference evidence="3" key="1">
    <citation type="journal article" date="2014" name="Int. J. Syst. Evol. Microbiol.">
        <title>Complete genome sequence of Corynebacterium casei LMG S-19264T (=DSM 44701T), isolated from a smear-ripened cheese.</title>
        <authorList>
            <consortium name="US DOE Joint Genome Institute (JGI-PGF)"/>
            <person name="Walter F."/>
            <person name="Albersmeier A."/>
            <person name="Kalinowski J."/>
            <person name="Ruckert C."/>
        </authorList>
    </citation>
    <scope>NUCLEOTIDE SEQUENCE</scope>
    <source>
        <strain evidence="3">CGMCC 4.7679</strain>
    </source>
</reference>
<protein>
    <submittedName>
        <fullName evidence="3">N-acetyltransferase</fullName>
    </submittedName>
</protein>
<evidence type="ECO:0000259" key="2">
    <source>
        <dbReference type="PROSITE" id="PS51186"/>
    </source>
</evidence>
<keyword evidence="1 3" id="KW-0808">Transferase</keyword>
<dbReference type="SUPFAM" id="SSF55729">
    <property type="entry name" value="Acyl-CoA N-acyltransferases (Nat)"/>
    <property type="match status" value="1"/>
</dbReference>
<dbReference type="PANTHER" id="PTHR13947:SF37">
    <property type="entry name" value="LD18367P"/>
    <property type="match status" value="1"/>
</dbReference>
<keyword evidence="4" id="KW-1185">Reference proteome</keyword>
<dbReference type="AlphaFoldDB" id="A0A8H9J0Y5"/>
<accession>A0A8H9J0Y5</accession>